<dbReference type="RefSeq" id="WP_100788004.1">
    <property type="nucleotide sequence ID" value="NZ_NPDU01000011.1"/>
</dbReference>
<dbReference type="InterPro" id="IPR049539">
    <property type="entry name" value="SPL"/>
</dbReference>
<sequence length="289" mass="32698">MIFISTALFPEAKPLIESLELKILREKTAFPIYQNENYSLVVSGIGKISSAIATSFLLSRYENSIQESSWILNYGICGSPKEFTKIGESFLIHKVTDQGSGKNVYPDLVFQSPLKESSLVTVDKPVFKNESSEYKSTLVDMEAFGFFQAAKKYFTSDRIRIVKTVSDHFTKLESSSGSDLTDIISERIRSAIPEIHSVLRIPIVTPKKIILDVEELKTLDSLTEFLRLSETETIQLKDWMLGYKIRTGNSPSQGGIKFLNQNIGSEYDKVRTRKEGKKGLYALRQFYQS</sequence>
<keyword evidence="2" id="KW-1185">Reference proteome</keyword>
<accession>A0ABX4P1M6</accession>
<dbReference type="SUPFAM" id="SSF53167">
    <property type="entry name" value="Purine and uridine phosphorylases"/>
    <property type="match status" value="1"/>
</dbReference>
<evidence type="ECO:0000313" key="1">
    <source>
        <dbReference type="EMBL" id="PJZ62874.1"/>
    </source>
</evidence>
<comment type="caution">
    <text evidence="1">The sequence shown here is derived from an EMBL/GenBank/DDBJ whole genome shotgun (WGS) entry which is preliminary data.</text>
</comment>
<gene>
    <name evidence="1" type="ORF">CH376_06100</name>
</gene>
<dbReference type="PANTHER" id="PTHR37822:SF1">
    <property type="entry name" value="PHOSPHORYLASE"/>
    <property type="match status" value="1"/>
</dbReference>
<dbReference type="PANTHER" id="PTHR37822">
    <property type="entry name" value="SPORE PHOTOPRODUCT LYASE-RELATED"/>
    <property type="match status" value="1"/>
</dbReference>
<dbReference type="EMBL" id="NPDU01000011">
    <property type="protein sequence ID" value="PJZ62874.1"/>
    <property type="molecule type" value="Genomic_DNA"/>
</dbReference>
<reference evidence="1 2" key="1">
    <citation type="submission" date="2017-07" db="EMBL/GenBank/DDBJ databases">
        <title>Leptospira spp. isolated from tropical soils.</title>
        <authorList>
            <person name="Thibeaux R."/>
            <person name="Iraola G."/>
            <person name="Ferres I."/>
            <person name="Bierque E."/>
            <person name="Girault D."/>
            <person name="Soupe-Gilbert M.-E."/>
            <person name="Picardeau M."/>
            <person name="Goarant C."/>
        </authorList>
    </citation>
    <scope>NUCLEOTIDE SEQUENCE [LARGE SCALE GENOMIC DNA]</scope>
    <source>
        <strain evidence="1 2">FH2-B-D1</strain>
    </source>
</reference>
<name>A0ABX4P1M6_9LEPT</name>
<protein>
    <submittedName>
        <fullName evidence="1">Phosphorylase</fullName>
    </submittedName>
</protein>
<dbReference type="InterPro" id="IPR035994">
    <property type="entry name" value="Nucleoside_phosphorylase_sf"/>
</dbReference>
<dbReference type="Gene3D" id="3.40.50.1580">
    <property type="entry name" value="Nucleoside phosphorylase domain"/>
    <property type="match status" value="1"/>
</dbReference>
<organism evidence="1 2">
    <name type="scientific">Leptospira adleri</name>
    <dbReference type="NCBI Taxonomy" id="2023186"/>
    <lineage>
        <taxon>Bacteria</taxon>
        <taxon>Pseudomonadati</taxon>
        <taxon>Spirochaetota</taxon>
        <taxon>Spirochaetia</taxon>
        <taxon>Leptospirales</taxon>
        <taxon>Leptospiraceae</taxon>
        <taxon>Leptospira</taxon>
    </lineage>
</organism>
<evidence type="ECO:0000313" key="2">
    <source>
        <dbReference type="Proteomes" id="UP000232149"/>
    </source>
</evidence>
<proteinExistence type="predicted"/>
<dbReference type="Proteomes" id="UP000232149">
    <property type="component" value="Unassembled WGS sequence"/>
</dbReference>